<protein>
    <submittedName>
        <fullName evidence="1">Uncharacterized protein AlNc14C112G6427</fullName>
    </submittedName>
</protein>
<reference evidence="1" key="1">
    <citation type="journal article" date="2011" name="PLoS Biol.">
        <title>Gene gain and loss during evolution of obligate parasitism in the white rust pathogen of Arabidopsis thaliana.</title>
        <authorList>
            <person name="Kemen E."/>
            <person name="Gardiner A."/>
            <person name="Schultz-Larsen T."/>
            <person name="Kemen A.C."/>
            <person name="Balmuth A.L."/>
            <person name="Robert-Seilaniantz A."/>
            <person name="Bailey K."/>
            <person name="Holub E."/>
            <person name="Studholme D.J."/>
            <person name="Maclean D."/>
            <person name="Jones J.D."/>
        </authorList>
    </citation>
    <scope>NUCLEOTIDE SEQUENCE</scope>
</reference>
<sequence>MENRLFPSSTGDDTIVSYEIYSKNAFNCKDTNSALTCLHAIHKEIEKELKEITGNFFWHREKLSLRIRSAGDETLHYLQGQTSVGDAIQDEWVIGYTLVQFTRRYEDIVLHISDNDGEFFLIECAHHLPLWVKPNGITFRTFVKNGQLHLIEPNRTEDPITLARALDIMFQDDSRELVVDSLCQKALETRLNQVPEYIKENKHCIRCILPSKAAYVLWKCPEIICGVAQAFYCREPDQLTRTCHTMETFKSLDAVQSMVTFTRCTYAQMKQQESVPHNPLISILSPYMSEPGSSDACAAEMGMKVTCGLELLAASQLRMADGKMLWAKHIDSILSMAKLDVYIPGPVTCDDDDFWMHLRPETLEEKLQSMELGGNAEVSASLTSLTHKFKDFVHQSSDVEGIESIRPIRLDPDALLKLLDSDNGDEDLYFDREDYELSDEDQDSDQDTCELEQMMEAMDTEIANSTVRTTSLHECDRMDTNMSSDFDVISNLLQSIAAQEGQPGPAATILQHLE</sequence>
<accession>F0WIM8</accession>
<dbReference type="EMBL" id="FR824157">
    <property type="protein sequence ID" value="CCA21119.1"/>
    <property type="molecule type" value="Genomic_DNA"/>
</dbReference>
<reference evidence="1" key="2">
    <citation type="submission" date="2011-02" db="EMBL/GenBank/DDBJ databases">
        <authorList>
            <person name="MacLean D."/>
        </authorList>
    </citation>
    <scope>NUCLEOTIDE SEQUENCE</scope>
</reference>
<dbReference type="HOGENOM" id="CLU_006241_2_0_1"/>
<proteinExistence type="predicted"/>
<dbReference type="InterPro" id="IPR010770">
    <property type="entry name" value="Ecd"/>
</dbReference>
<dbReference type="PANTHER" id="PTHR13060:SF0">
    <property type="entry name" value="PROTEIN ECDYSONELESS HOMOLOG"/>
    <property type="match status" value="1"/>
</dbReference>
<dbReference type="PANTHER" id="PTHR13060">
    <property type="entry name" value="SGT1 PROTEIN HSGT1 SUPPRESSOR OF GCR2"/>
    <property type="match status" value="1"/>
</dbReference>
<dbReference type="AlphaFoldDB" id="F0WIM8"/>
<dbReference type="Pfam" id="PF07093">
    <property type="entry name" value="SGT1"/>
    <property type="match status" value="1"/>
</dbReference>
<name>F0WIM8_9STRA</name>
<evidence type="ECO:0000313" key="1">
    <source>
        <dbReference type="EMBL" id="CCA21119.1"/>
    </source>
</evidence>
<gene>
    <name evidence="1" type="primary">AlNc14C112G6427</name>
    <name evidence="1" type="ORF">ALNC14_072620</name>
</gene>
<dbReference type="GO" id="GO:0005634">
    <property type="term" value="C:nucleus"/>
    <property type="evidence" value="ECO:0007669"/>
    <property type="project" value="TreeGrafter"/>
</dbReference>
<organism evidence="1">
    <name type="scientific">Albugo laibachii Nc14</name>
    <dbReference type="NCBI Taxonomy" id="890382"/>
    <lineage>
        <taxon>Eukaryota</taxon>
        <taxon>Sar</taxon>
        <taxon>Stramenopiles</taxon>
        <taxon>Oomycota</taxon>
        <taxon>Peronosporomycetes</taxon>
        <taxon>Albuginales</taxon>
        <taxon>Albuginaceae</taxon>
        <taxon>Albugo</taxon>
    </lineage>
</organism>